<evidence type="ECO:0000313" key="2">
    <source>
        <dbReference type="EMBL" id="KXH85177.1"/>
    </source>
</evidence>
<reference evidence="4" key="1">
    <citation type="submission" date="2015-12" db="EMBL/GenBank/DDBJ databases">
        <title>Genome sequence of a biocontrol rhizobacterium Chryseobacterium kwangjuense strain KJ1R5 isolated from pepper (Capsicum annuum L.).</title>
        <authorList>
            <person name="Jeong J.-J."/>
            <person name="Park H."/>
            <person name="Mannaa M."/>
            <person name="Sang M.K."/>
            <person name="Choi I.-G."/>
            <person name="Kim K.D."/>
        </authorList>
    </citation>
    <scope>NUCLEOTIDE SEQUENCE [LARGE SCALE GENOMIC DNA]</scope>
    <source>
        <strain evidence="4">KJ1R5</strain>
    </source>
</reference>
<reference evidence="3 5" key="4">
    <citation type="submission" date="2024-12" db="EMBL/GenBank/DDBJ databases">
        <title>Draft genome sequence of Chryseobacterium kwangjuense AG447.</title>
        <authorList>
            <person name="Cheptsov V.S."/>
            <person name="Belov A."/>
            <person name="Zavarzina A.G."/>
        </authorList>
    </citation>
    <scope>NUCLEOTIDE SEQUENCE [LARGE SCALE GENOMIC DNA]</scope>
    <source>
        <strain evidence="3 5">AG447</strain>
    </source>
</reference>
<dbReference type="Proteomes" id="UP001634154">
    <property type="component" value="Unassembled WGS sequence"/>
</dbReference>
<dbReference type="EMBL" id="LPUR01000001">
    <property type="protein sequence ID" value="KXH85177.1"/>
    <property type="molecule type" value="Genomic_DNA"/>
</dbReference>
<keyword evidence="5" id="KW-1185">Reference proteome</keyword>
<dbReference type="OrthoDB" id="8757135at2"/>
<feature type="region of interest" description="Disordered" evidence="1">
    <location>
        <begin position="46"/>
        <end position="72"/>
    </location>
</feature>
<evidence type="ECO:0000313" key="5">
    <source>
        <dbReference type="Proteomes" id="UP001634154"/>
    </source>
</evidence>
<evidence type="ECO:0008006" key="6">
    <source>
        <dbReference type="Google" id="ProtNLM"/>
    </source>
</evidence>
<accession>A0A135WJS2</accession>
<proteinExistence type="predicted"/>
<evidence type="ECO:0000256" key="1">
    <source>
        <dbReference type="SAM" id="MobiDB-lite"/>
    </source>
</evidence>
<evidence type="ECO:0000313" key="3">
    <source>
        <dbReference type="EMBL" id="MFN1215540.1"/>
    </source>
</evidence>
<sequence>MMIKTFILSLVAFVLFSCKDKKESVKSEVPKTSVADTVVAAPPEHIKTDTAVTDEPENLKTEEPGTEPEEIPTEIQTETVSHDFAFHKFPSAHYKFVKKAKLDFSSDEGAYNFRTRIKEAYESGTPDFASYYITVIFGCGTSCIMGMMMDVRDGKIYGLPLGEETSCLFADDRAIFNPGSRLFIASICRESNEDERIFYHAFVWNEKKKIFEAVSEKDIK</sequence>
<dbReference type="EMBL" id="JBJXVJ010000001">
    <property type="protein sequence ID" value="MFN1215540.1"/>
    <property type="molecule type" value="Genomic_DNA"/>
</dbReference>
<dbReference type="AlphaFoldDB" id="A0A135WJS2"/>
<name>A0A135WJS2_9FLAO</name>
<dbReference type="PROSITE" id="PS51257">
    <property type="entry name" value="PROKAR_LIPOPROTEIN"/>
    <property type="match status" value="1"/>
</dbReference>
<dbReference type="Proteomes" id="UP000070513">
    <property type="component" value="Unassembled WGS sequence"/>
</dbReference>
<evidence type="ECO:0000313" key="4">
    <source>
        <dbReference type="Proteomes" id="UP000070513"/>
    </source>
</evidence>
<dbReference type="RefSeq" id="WP_062648747.1">
    <property type="nucleotide sequence ID" value="NZ_JBJXVJ010000001.1"/>
</dbReference>
<gene>
    <name evidence="3" type="ORF">ACKW6Q_01025</name>
    <name evidence="2" type="ORF">AU378_05335</name>
</gene>
<reference evidence="2" key="2">
    <citation type="submission" date="2015-12" db="EMBL/GenBank/DDBJ databases">
        <authorList>
            <person name="Shamseldin A."/>
            <person name="Moawad H."/>
            <person name="Abd El-Rahim W.M."/>
            <person name="Sadowsky M.J."/>
        </authorList>
    </citation>
    <scope>NUCLEOTIDE SEQUENCE</scope>
    <source>
        <strain evidence="2">KJ1R5</strain>
    </source>
</reference>
<organism evidence="2 4">
    <name type="scientific">Chryseobacterium kwangjuense</name>
    <dbReference type="NCBI Taxonomy" id="267125"/>
    <lineage>
        <taxon>Bacteria</taxon>
        <taxon>Pseudomonadati</taxon>
        <taxon>Bacteroidota</taxon>
        <taxon>Flavobacteriia</taxon>
        <taxon>Flavobacteriales</taxon>
        <taxon>Weeksellaceae</taxon>
        <taxon>Chryseobacterium group</taxon>
        <taxon>Chryseobacterium</taxon>
    </lineage>
</organism>
<reference evidence="2 4" key="3">
    <citation type="journal article" date="2016" name="Genome Announc.">
        <title>Draft Genome Sequence of a Biocontrol Rhizobacterium, Chryseobacterium kwangjuense Strain KJ1R5, Isolated from Pepper (Capsicum annuum).</title>
        <authorList>
            <person name="Jeong J.J."/>
            <person name="Park H."/>
            <person name="Park B.H."/>
            <person name="Mannaa M."/>
            <person name="Sang M.K."/>
            <person name="Choi I.G."/>
            <person name="Kim K.D."/>
        </authorList>
    </citation>
    <scope>NUCLEOTIDE SEQUENCE [LARGE SCALE GENOMIC DNA]</scope>
    <source>
        <strain evidence="2 4">KJ1R5</strain>
    </source>
</reference>
<protein>
    <recommendedName>
        <fullName evidence="6">Lipoprotein</fullName>
    </recommendedName>
</protein>
<comment type="caution">
    <text evidence="2">The sequence shown here is derived from an EMBL/GenBank/DDBJ whole genome shotgun (WGS) entry which is preliminary data.</text>
</comment>